<name>A0A7W9HJG9_9PSEU</name>
<evidence type="ECO:0000313" key="7">
    <source>
        <dbReference type="EMBL" id="MBB5803136.1"/>
    </source>
</evidence>
<keyword evidence="3 4" id="KW-0067">ATP-binding</keyword>
<sequence>MRHKRVLVVGWKRPLLQKAKALGAEVWFAQHPGKYRPDVADVSDMILLCDYTDQESFVALVADLHSVRPFDAVVAVAEDALLPTSMVVDRLGLRGASARTVRLLTDKWAMRQILAESGVDPVTAALGSTGADLLAFGAESGYPFIAKPIAGCGSFGVSEVASPEHVPGALSALGGRRFIMEEFLDGPEISVETFSFGSRHVVLAMTEKHVGNGFVEAGHTVPAELPQDLVDEVRTLVERFLDAVGLCDSPAHVEVKLTRRGPRIVEGHNRRGGDRINELVEHTCGIDMEALTLAWALDLTEPLTAGPRPVGQAAIRFLTAAPGEVLEVAGIDAATRVPGVHAVQVSVKPGDNIGPVEWSDDRPGYVIAVADHDAAEVCARAADLIRIHTHPISGTGRSQTLPTRGVDQSPLFGY</sequence>
<evidence type="ECO:0000256" key="3">
    <source>
        <dbReference type="ARBA" id="ARBA00022840"/>
    </source>
</evidence>
<dbReference type="SUPFAM" id="SSF56059">
    <property type="entry name" value="Glutathione synthetase ATP-binding domain-like"/>
    <property type="match status" value="1"/>
</dbReference>
<evidence type="ECO:0000256" key="2">
    <source>
        <dbReference type="ARBA" id="ARBA00022741"/>
    </source>
</evidence>
<evidence type="ECO:0000256" key="1">
    <source>
        <dbReference type="ARBA" id="ARBA00022598"/>
    </source>
</evidence>
<dbReference type="GO" id="GO:0016874">
    <property type="term" value="F:ligase activity"/>
    <property type="evidence" value="ECO:0007669"/>
    <property type="project" value="UniProtKB-KW"/>
</dbReference>
<dbReference type="InterPro" id="IPR052032">
    <property type="entry name" value="ATP-dep_AA_Ligase"/>
</dbReference>
<gene>
    <name evidence="7" type="ORF">F4560_002904</name>
</gene>
<keyword evidence="8" id="KW-1185">Reference proteome</keyword>
<dbReference type="Pfam" id="PF18130">
    <property type="entry name" value="ATPgrasp_N"/>
    <property type="match status" value="1"/>
</dbReference>
<dbReference type="InterPro" id="IPR040570">
    <property type="entry name" value="LAL_C2"/>
</dbReference>
<dbReference type="Gene3D" id="3.40.50.20">
    <property type="match status" value="1"/>
</dbReference>
<accession>A0A7W9HJG9</accession>
<proteinExistence type="predicted"/>
<dbReference type="AlphaFoldDB" id="A0A7W9HJG9"/>
<dbReference type="RefSeq" id="WP_184920301.1">
    <property type="nucleotide sequence ID" value="NZ_JACHMO010000001.1"/>
</dbReference>
<protein>
    <submittedName>
        <fullName evidence="7">Biotin carboxylase</fullName>
    </submittedName>
</protein>
<dbReference type="PANTHER" id="PTHR43585">
    <property type="entry name" value="FUMIPYRROLE BIOSYNTHESIS PROTEIN C"/>
    <property type="match status" value="1"/>
</dbReference>
<keyword evidence="1" id="KW-0436">Ligase</keyword>
<dbReference type="InterPro" id="IPR041472">
    <property type="entry name" value="BL00235/CARNS1_N"/>
</dbReference>
<dbReference type="Gene3D" id="3.30.470.20">
    <property type="entry name" value="ATP-grasp fold, B domain"/>
    <property type="match status" value="1"/>
</dbReference>
<dbReference type="GO" id="GO:0005524">
    <property type="term" value="F:ATP binding"/>
    <property type="evidence" value="ECO:0007669"/>
    <property type="project" value="UniProtKB-UniRule"/>
</dbReference>
<comment type="caution">
    <text evidence="7">The sequence shown here is derived from an EMBL/GenBank/DDBJ whole genome shotgun (WGS) entry which is preliminary data.</text>
</comment>
<dbReference type="EMBL" id="JACHMO010000001">
    <property type="protein sequence ID" value="MBB5803136.1"/>
    <property type="molecule type" value="Genomic_DNA"/>
</dbReference>
<dbReference type="Proteomes" id="UP000552097">
    <property type="component" value="Unassembled WGS sequence"/>
</dbReference>
<evidence type="ECO:0000256" key="4">
    <source>
        <dbReference type="PROSITE-ProRule" id="PRU00409"/>
    </source>
</evidence>
<evidence type="ECO:0000256" key="5">
    <source>
        <dbReference type="SAM" id="MobiDB-lite"/>
    </source>
</evidence>
<evidence type="ECO:0000259" key="6">
    <source>
        <dbReference type="PROSITE" id="PS50975"/>
    </source>
</evidence>
<dbReference type="PROSITE" id="PS50975">
    <property type="entry name" value="ATP_GRASP"/>
    <property type="match status" value="1"/>
</dbReference>
<dbReference type="Pfam" id="PF18603">
    <property type="entry name" value="LAL_C2"/>
    <property type="match status" value="1"/>
</dbReference>
<dbReference type="GO" id="GO:0046872">
    <property type="term" value="F:metal ion binding"/>
    <property type="evidence" value="ECO:0007669"/>
    <property type="project" value="InterPro"/>
</dbReference>
<reference evidence="7 8" key="1">
    <citation type="submission" date="2020-08" db="EMBL/GenBank/DDBJ databases">
        <title>Sequencing the genomes of 1000 actinobacteria strains.</title>
        <authorList>
            <person name="Klenk H.-P."/>
        </authorList>
    </citation>
    <scope>NUCLEOTIDE SEQUENCE [LARGE SCALE GENOMIC DNA]</scope>
    <source>
        <strain evidence="7 8">DSM 45486</strain>
    </source>
</reference>
<organism evidence="7 8">
    <name type="scientific">Saccharothrix ecbatanensis</name>
    <dbReference type="NCBI Taxonomy" id="1105145"/>
    <lineage>
        <taxon>Bacteria</taxon>
        <taxon>Bacillati</taxon>
        <taxon>Actinomycetota</taxon>
        <taxon>Actinomycetes</taxon>
        <taxon>Pseudonocardiales</taxon>
        <taxon>Pseudonocardiaceae</taxon>
        <taxon>Saccharothrix</taxon>
    </lineage>
</organism>
<feature type="domain" description="ATP-grasp" evidence="6">
    <location>
        <begin position="111"/>
        <end position="297"/>
    </location>
</feature>
<feature type="region of interest" description="Disordered" evidence="5">
    <location>
        <begin position="393"/>
        <end position="414"/>
    </location>
</feature>
<evidence type="ECO:0000313" key="8">
    <source>
        <dbReference type="Proteomes" id="UP000552097"/>
    </source>
</evidence>
<dbReference type="InterPro" id="IPR011761">
    <property type="entry name" value="ATP-grasp"/>
</dbReference>
<keyword evidence="2 4" id="KW-0547">Nucleotide-binding</keyword>
<dbReference type="Pfam" id="PF13535">
    <property type="entry name" value="ATP-grasp_4"/>
    <property type="match status" value="1"/>
</dbReference>
<dbReference type="PANTHER" id="PTHR43585:SF2">
    <property type="entry name" value="ATP-GRASP ENZYME FSQD"/>
    <property type="match status" value="1"/>
</dbReference>